<keyword evidence="7" id="KW-0064">Aspartyl protease</keyword>
<dbReference type="SUPFAM" id="SSF57756">
    <property type="entry name" value="Retrovirus zinc finger-like domains"/>
    <property type="match status" value="1"/>
</dbReference>
<evidence type="ECO:0000256" key="5">
    <source>
        <dbReference type="ARBA" id="ARBA00022722"/>
    </source>
</evidence>
<dbReference type="FunFam" id="3.10.20.370:FF:000001">
    <property type="entry name" value="Retrovirus-related Pol polyprotein from transposon 17.6-like protein"/>
    <property type="match status" value="1"/>
</dbReference>
<sequence length="1630" mass="185603">MEDDAEVINPYEEADPHNRPPPTFDEETEFAPPVVQIADVDNIPIPPAVQFGNFHVGESSASRDLLEGNDEVCVLGPMPCNLRSVHRGVKRLSKQMHDRYKTEKRMASILRQEELRRNGQAFDITALDSAVRANTSESSKMMRLISDLSSEFSELKCQNRRAEELSCWEAWVRGRIPNSLRFQEEPSIHIAHVPRAYDPYVMVRDAARGTREDEDIDTAAPWDTQPPESHGSPRDSQRSQTNPQLTLTQEYVDHLVQDGIAAAIRDERERFYGTEGAVGLVRWFDKMENTFENSEFATLGREVANAGSWAEVKQMMTDEFCPTEEVQRLEDELRHLKLRDMNIAAYTERFNELALLCPDAVLNEKKKVELYIKGLPEIIKGETTSSRPVTLNEAMRMAYALMEQKIQSKNERIAEGLKRKWENNNRGNNNKHNRGNYRNSNHHNQNNNRKQNNARALTTAQNTGANQTEVAPKCNLYGRCHFHQCPTRCENYGKIGHKAKDCRGKNVAPGAAVQPNMVCYSCGERGHKISECPKKANQRGGNVQGQAYVIRDAEHNQGPNVVTGTFLLNNRYATVLFDSGADKSFVDIKFSHLIDIKPVKLNSSYEVELVDGKVVNTNSVLRGCTLNLLDHLFDIDLMPIELGTFDVIVGMDWLVKRDALIVCGRREVYVPYRNKTLVVESDSGVSRLKVISCIKARNFPEVFPDDLPGLPPPRQVEFKIELIPGAAPVTRAPYHLAPSELKELSDQLKELSEKGFIRSSSSPCGAPVLFVKKKDGSFRMCIDYRELNKLTSKEDHEEHLKTILELLKNEKLYAKFSKCDFWLESVHFLGHVIDSDGVHVDPTKVEAIQNWSKPTTPMEVRQFLENKKYEWGREEEEAFQTLKQKLCSAPILALPERTENFIVYCDASLKGYGAVLMQREKVIAYASRQLKKREENYTTHDLELGAVVFALRLWRHYLYGTTCTVYTDHKSLQYILDQKELNMRQRRSIELLSDYDYEIRYHPEAQTEAMKGENVKAENLGRELRDMVMHESHKSKYSIHPGSDKMYQDLKKFYWWPNMKADIATYVSKCLTCAKVKAKQQKPSGLLQQPEIPKWKWEKITMNFVSGLLRTPSGYDSIWVIVDRLTKSAHFLPMKKMDSIEKLAQLYLKEIVCRHRVPVSIISDRDKLIRKKTEKIVQIKNRLLTARSRQKSYADVRRKPMEFEVGDKDMLKVSPWKGIIHFGKRGKLSPRYIGPFEIIERIGPVAYKLELPEKLYGIHNTFHVSNIKKCLADENLVIPLKEVHLDDKLHFIEEPVEIMDQKVIKDSGLVQMRGVDAKYFVKLFMIPFSIVPFVKGVLKLTIIENKSKVRNSRNKSVVSQVQSSDANSNSSSEIAKLTHAFNQQTSAMTTAMTAILKQFQATSPSVFVKAIEEICGGAHPYYQCLAAGGNTFPELKDNIQGYVAAAAVNYSQGNSDYRPLGMANQTRPPGFAQPNVQNNQNQFSQPKGYNRGNNFNQDQPYQASTQQNHVVHLSKLEKFKRMKEVNMKPMQTQINNVKNELRNEMKNSIQASMSNQTNELKNMMASFFQINSASTLGSGSLPSNTIANPKGKLKAITTLSGIVLDVPFVPIPPPFMNLKEDERGEETLTD</sequence>
<keyword evidence="6" id="KW-0479">Metal-binding</keyword>
<evidence type="ECO:0000256" key="9">
    <source>
        <dbReference type="ARBA" id="ARBA00022801"/>
    </source>
</evidence>
<keyword evidence="9" id="KW-0378">Hydrolase</keyword>
<feature type="compositionally biased region" description="Polar residues" evidence="17">
    <location>
        <begin position="1474"/>
        <end position="1507"/>
    </location>
</feature>
<dbReference type="PANTHER" id="PTHR37984">
    <property type="entry name" value="PROTEIN CBG26694"/>
    <property type="match status" value="1"/>
</dbReference>
<dbReference type="GO" id="GO:0004190">
    <property type="term" value="F:aspartic-type endopeptidase activity"/>
    <property type="evidence" value="ECO:0007669"/>
    <property type="project" value="UniProtKB-KW"/>
</dbReference>
<dbReference type="SUPFAM" id="SSF50630">
    <property type="entry name" value="Acid proteases"/>
    <property type="match status" value="1"/>
</dbReference>
<feature type="region of interest" description="Disordered" evidence="17">
    <location>
        <begin position="418"/>
        <end position="449"/>
    </location>
</feature>
<dbReference type="PANTHER" id="PTHR37984:SF5">
    <property type="entry name" value="PROTEIN NYNRIN-LIKE"/>
    <property type="match status" value="1"/>
</dbReference>
<dbReference type="InterPro" id="IPR036397">
    <property type="entry name" value="RNaseH_sf"/>
</dbReference>
<keyword evidence="13" id="KW-0239">DNA-directed DNA polymerase</keyword>
<evidence type="ECO:0000313" key="19">
    <source>
        <dbReference type="EMBL" id="GEU87103.1"/>
    </source>
</evidence>
<feature type="region of interest" description="Disordered" evidence="17">
    <location>
        <begin position="209"/>
        <end position="242"/>
    </location>
</feature>
<dbReference type="SMART" id="SM00343">
    <property type="entry name" value="ZnF_C2HC"/>
    <property type="match status" value="2"/>
</dbReference>
<dbReference type="Pfam" id="PF08284">
    <property type="entry name" value="RVP_2"/>
    <property type="match status" value="1"/>
</dbReference>
<comment type="caution">
    <text evidence="19">The sequence shown here is derived from an EMBL/GenBank/DDBJ whole genome shotgun (WGS) entry which is preliminary data.</text>
</comment>
<keyword evidence="2" id="KW-0645">Protease</keyword>
<evidence type="ECO:0000256" key="13">
    <source>
        <dbReference type="ARBA" id="ARBA00022932"/>
    </source>
</evidence>
<evidence type="ECO:0000256" key="12">
    <source>
        <dbReference type="ARBA" id="ARBA00022918"/>
    </source>
</evidence>
<feature type="region of interest" description="Disordered" evidence="17">
    <location>
        <begin position="1460"/>
        <end position="1507"/>
    </location>
</feature>
<keyword evidence="14" id="KW-0238">DNA-binding</keyword>
<evidence type="ECO:0000256" key="4">
    <source>
        <dbReference type="ARBA" id="ARBA00022695"/>
    </source>
</evidence>
<reference evidence="19" key="1">
    <citation type="journal article" date="2019" name="Sci. Rep.">
        <title>Draft genome of Tanacetum cinerariifolium, the natural source of mosquito coil.</title>
        <authorList>
            <person name="Yamashiro T."/>
            <person name="Shiraishi A."/>
            <person name="Satake H."/>
            <person name="Nakayama K."/>
        </authorList>
    </citation>
    <scope>NUCLEOTIDE SEQUENCE</scope>
</reference>
<dbReference type="Pfam" id="PF03732">
    <property type="entry name" value="Retrotrans_gag"/>
    <property type="match status" value="1"/>
</dbReference>
<dbReference type="Gene3D" id="2.40.70.10">
    <property type="entry name" value="Acid Proteases"/>
    <property type="match status" value="1"/>
</dbReference>
<evidence type="ECO:0000256" key="1">
    <source>
        <dbReference type="ARBA" id="ARBA00012493"/>
    </source>
</evidence>
<evidence type="ECO:0000256" key="11">
    <source>
        <dbReference type="ARBA" id="ARBA00022908"/>
    </source>
</evidence>
<evidence type="ECO:0000256" key="16">
    <source>
        <dbReference type="PROSITE-ProRule" id="PRU00047"/>
    </source>
</evidence>
<dbReference type="CDD" id="cd09274">
    <property type="entry name" value="RNase_HI_RT_Ty3"/>
    <property type="match status" value="1"/>
</dbReference>
<keyword evidence="10" id="KW-0460">Magnesium</keyword>
<dbReference type="Pfam" id="PF24626">
    <property type="entry name" value="SH3_Tf2-1"/>
    <property type="match status" value="1"/>
</dbReference>
<evidence type="ECO:0000256" key="8">
    <source>
        <dbReference type="ARBA" id="ARBA00022759"/>
    </source>
</evidence>
<keyword evidence="16" id="KW-0862">Zinc</keyword>
<feature type="compositionally biased region" description="Low complexity" evidence="17">
    <location>
        <begin position="436"/>
        <end position="449"/>
    </location>
</feature>
<dbReference type="Gene3D" id="1.10.340.70">
    <property type="match status" value="1"/>
</dbReference>
<dbReference type="GO" id="GO:0006310">
    <property type="term" value="P:DNA recombination"/>
    <property type="evidence" value="ECO:0007669"/>
    <property type="project" value="UniProtKB-KW"/>
</dbReference>
<protein>
    <recommendedName>
        <fullName evidence="1">RNA-directed DNA polymerase</fullName>
        <ecNumber evidence="1">2.7.7.49</ecNumber>
    </recommendedName>
</protein>
<dbReference type="InterPro" id="IPR001878">
    <property type="entry name" value="Znf_CCHC"/>
</dbReference>
<evidence type="ECO:0000256" key="15">
    <source>
        <dbReference type="ARBA" id="ARBA00023172"/>
    </source>
</evidence>
<dbReference type="InterPro" id="IPR043502">
    <property type="entry name" value="DNA/RNA_pol_sf"/>
</dbReference>
<evidence type="ECO:0000256" key="3">
    <source>
        <dbReference type="ARBA" id="ARBA00022679"/>
    </source>
</evidence>
<dbReference type="SUPFAM" id="SSF56672">
    <property type="entry name" value="DNA/RNA polymerases"/>
    <property type="match status" value="1"/>
</dbReference>
<dbReference type="SUPFAM" id="SSF53098">
    <property type="entry name" value="Ribonuclease H-like"/>
    <property type="match status" value="1"/>
</dbReference>
<dbReference type="Gene3D" id="3.10.20.370">
    <property type="match status" value="1"/>
</dbReference>
<dbReference type="GO" id="GO:0003964">
    <property type="term" value="F:RNA-directed DNA polymerase activity"/>
    <property type="evidence" value="ECO:0007669"/>
    <property type="project" value="UniProtKB-KW"/>
</dbReference>
<dbReference type="InterPro" id="IPR005162">
    <property type="entry name" value="Retrotrans_gag_dom"/>
</dbReference>
<dbReference type="Pfam" id="PF17921">
    <property type="entry name" value="Integrase_H2C2"/>
    <property type="match status" value="1"/>
</dbReference>
<keyword evidence="15" id="KW-0233">DNA recombination</keyword>
<dbReference type="Pfam" id="PF00098">
    <property type="entry name" value="zf-CCHC"/>
    <property type="match status" value="1"/>
</dbReference>
<organism evidence="19">
    <name type="scientific">Tanacetum cinerariifolium</name>
    <name type="common">Dalmatian daisy</name>
    <name type="synonym">Chrysanthemum cinerariifolium</name>
    <dbReference type="NCBI Taxonomy" id="118510"/>
    <lineage>
        <taxon>Eukaryota</taxon>
        <taxon>Viridiplantae</taxon>
        <taxon>Streptophyta</taxon>
        <taxon>Embryophyta</taxon>
        <taxon>Tracheophyta</taxon>
        <taxon>Spermatophyta</taxon>
        <taxon>Magnoliopsida</taxon>
        <taxon>eudicotyledons</taxon>
        <taxon>Gunneridae</taxon>
        <taxon>Pentapetalae</taxon>
        <taxon>asterids</taxon>
        <taxon>campanulids</taxon>
        <taxon>Asterales</taxon>
        <taxon>Asteraceae</taxon>
        <taxon>Asteroideae</taxon>
        <taxon>Anthemideae</taxon>
        <taxon>Anthemidinae</taxon>
        <taxon>Tanacetum</taxon>
    </lineage>
</organism>
<dbReference type="GO" id="GO:0004519">
    <property type="term" value="F:endonuclease activity"/>
    <property type="evidence" value="ECO:0007669"/>
    <property type="project" value="UniProtKB-KW"/>
</dbReference>
<evidence type="ECO:0000256" key="14">
    <source>
        <dbReference type="ARBA" id="ARBA00023125"/>
    </source>
</evidence>
<keyword evidence="3" id="KW-0808">Transferase</keyword>
<dbReference type="InterPro" id="IPR012337">
    <property type="entry name" value="RNaseH-like_sf"/>
</dbReference>
<dbReference type="GO" id="GO:0003677">
    <property type="term" value="F:DNA binding"/>
    <property type="evidence" value="ECO:0007669"/>
    <property type="project" value="UniProtKB-KW"/>
</dbReference>
<dbReference type="EC" id="2.7.7.49" evidence="1"/>
<dbReference type="GO" id="GO:0015074">
    <property type="term" value="P:DNA integration"/>
    <property type="evidence" value="ECO:0007669"/>
    <property type="project" value="UniProtKB-KW"/>
</dbReference>
<evidence type="ECO:0000256" key="17">
    <source>
        <dbReference type="SAM" id="MobiDB-lite"/>
    </source>
</evidence>
<dbReference type="InterPro" id="IPR043128">
    <property type="entry name" value="Rev_trsase/Diguanyl_cyclase"/>
</dbReference>
<dbReference type="GO" id="GO:0003887">
    <property type="term" value="F:DNA-directed DNA polymerase activity"/>
    <property type="evidence" value="ECO:0007669"/>
    <property type="project" value="UniProtKB-KW"/>
</dbReference>
<keyword evidence="4" id="KW-0548">Nucleotidyltransferase</keyword>
<dbReference type="GO" id="GO:0008270">
    <property type="term" value="F:zinc ion binding"/>
    <property type="evidence" value="ECO:0007669"/>
    <property type="project" value="UniProtKB-KW"/>
</dbReference>
<name>A0A6L2NLJ6_TANCI</name>
<keyword evidence="11" id="KW-0229">DNA integration</keyword>
<evidence type="ECO:0000256" key="2">
    <source>
        <dbReference type="ARBA" id="ARBA00022670"/>
    </source>
</evidence>
<feature type="domain" description="CCHC-type" evidence="18">
    <location>
        <begin position="519"/>
        <end position="534"/>
    </location>
</feature>
<evidence type="ECO:0000256" key="10">
    <source>
        <dbReference type="ARBA" id="ARBA00022842"/>
    </source>
</evidence>
<dbReference type="InterPro" id="IPR036875">
    <property type="entry name" value="Znf_CCHC_sf"/>
</dbReference>
<dbReference type="InterPro" id="IPR041373">
    <property type="entry name" value="RT_RNaseH"/>
</dbReference>
<keyword evidence="16" id="KW-0863">Zinc-finger</keyword>
<proteinExistence type="predicted"/>
<dbReference type="PROSITE" id="PS50158">
    <property type="entry name" value="ZF_CCHC"/>
    <property type="match status" value="1"/>
</dbReference>
<dbReference type="Gene3D" id="3.10.10.10">
    <property type="entry name" value="HIV Type 1 Reverse Transcriptase, subunit A, domain 1"/>
    <property type="match status" value="1"/>
</dbReference>
<keyword evidence="5" id="KW-0540">Nuclease</keyword>
<evidence type="ECO:0000259" key="18">
    <source>
        <dbReference type="PROSITE" id="PS50158"/>
    </source>
</evidence>
<dbReference type="Gene3D" id="3.30.70.270">
    <property type="match status" value="2"/>
</dbReference>
<evidence type="ECO:0000256" key="6">
    <source>
        <dbReference type="ARBA" id="ARBA00022723"/>
    </source>
</evidence>
<accession>A0A6L2NLJ6</accession>
<gene>
    <name evidence="19" type="ORF">Tci_059081</name>
</gene>
<dbReference type="InterPro" id="IPR050951">
    <property type="entry name" value="Retrovirus_Pol_polyprotein"/>
</dbReference>
<keyword evidence="8" id="KW-0255">Endonuclease</keyword>
<dbReference type="Gene3D" id="3.30.420.10">
    <property type="entry name" value="Ribonuclease H-like superfamily/Ribonuclease H"/>
    <property type="match status" value="1"/>
</dbReference>
<feature type="region of interest" description="Disordered" evidence="17">
    <location>
        <begin position="1"/>
        <end position="27"/>
    </location>
</feature>
<dbReference type="GO" id="GO:0006508">
    <property type="term" value="P:proteolysis"/>
    <property type="evidence" value="ECO:0007669"/>
    <property type="project" value="UniProtKB-KW"/>
</dbReference>
<keyword evidence="12 19" id="KW-0695">RNA-directed DNA polymerase</keyword>
<dbReference type="EMBL" id="BKCJ010009468">
    <property type="protein sequence ID" value="GEU87103.1"/>
    <property type="molecule type" value="Genomic_DNA"/>
</dbReference>
<dbReference type="Gene3D" id="4.10.60.10">
    <property type="entry name" value="Zinc finger, CCHC-type"/>
    <property type="match status" value="1"/>
</dbReference>
<dbReference type="Pfam" id="PF17917">
    <property type="entry name" value="RT_RNaseH"/>
    <property type="match status" value="1"/>
</dbReference>
<evidence type="ECO:0000256" key="7">
    <source>
        <dbReference type="ARBA" id="ARBA00022750"/>
    </source>
</evidence>
<dbReference type="InterPro" id="IPR041588">
    <property type="entry name" value="Integrase_H2C2"/>
</dbReference>
<dbReference type="CDD" id="cd00303">
    <property type="entry name" value="retropepsin_like"/>
    <property type="match status" value="1"/>
</dbReference>
<dbReference type="InterPro" id="IPR056924">
    <property type="entry name" value="SH3_Tf2-1"/>
</dbReference>
<dbReference type="InterPro" id="IPR021109">
    <property type="entry name" value="Peptidase_aspartic_dom_sf"/>
</dbReference>